<comment type="subcellular location">
    <subcellularLocation>
        <location evidence="2">Secreted</location>
    </subcellularLocation>
</comment>
<dbReference type="RefSeq" id="WP_265721399.1">
    <property type="nucleotide sequence ID" value="NZ_JAPIVK010000011.1"/>
</dbReference>
<evidence type="ECO:0000256" key="6">
    <source>
        <dbReference type="ARBA" id="ARBA00022801"/>
    </source>
</evidence>
<dbReference type="CDD" id="cd00063">
    <property type="entry name" value="FN3"/>
    <property type="match status" value="1"/>
</dbReference>
<dbReference type="InterPro" id="IPR003961">
    <property type="entry name" value="FN3_dom"/>
</dbReference>
<reference evidence="11" key="1">
    <citation type="journal article" date="2019" name="Int. J. Syst. Evol. Microbiol.">
        <title>The Global Catalogue of Microorganisms (GCM) 10K type strain sequencing project: providing services to taxonomists for standard genome sequencing and annotation.</title>
        <authorList>
            <consortium name="The Broad Institute Genomics Platform"/>
            <consortium name="The Broad Institute Genome Sequencing Center for Infectious Disease"/>
            <person name="Wu L."/>
            <person name="Ma J."/>
        </authorList>
    </citation>
    <scope>NUCLEOTIDE SEQUENCE [LARGE SCALE GENOMIC DNA]</scope>
    <source>
        <strain evidence="11">KCTC 12848</strain>
    </source>
</reference>
<name>A0ABW5EFF1_9GAMM</name>
<evidence type="ECO:0000256" key="3">
    <source>
        <dbReference type="ARBA" id="ARBA00012706"/>
    </source>
</evidence>
<dbReference type="PROSITE" id="PS51257">
    <property type="entry name" value="PROKAR_LIPOPROTEIN"/>
    <property type="match status" value="1"/>
</dbReference>
<keyword evidence="11" id="KW-1185">Reference proteome</keyword>
<evidence type="ECO:0000313" key="10">
    <source>
        <dbReference type="EMBL" id="MFD2310124.1"/>
    </source>
</evidence>
<gene>
    <name evidence="10" type="ORF">ACFSKX_06805</name>
</gene>
<dbReference type="PANTHER" id="PTHR31451">
    <property type="match status" value="1"/>
</dbReference>
<evidence type="ECO:0000256" key="7">
    <source>
        <dbReference type="ARBA" id="ARBA00023295"/>
    </source>
</evidence>
<evidence type="ECO:0000256" key="8">
    <source>
        <dbReference type="SAM" id="SignalP"/>
    </source>
</evidence>
<keyword evidence="5 8" id="KW-0732">Signal</keyword>
<keyword evidence="4" id="KW-0964">Secreted</keyword>
<comment type="catalytic activity">
    <reaction evidence="1">
        <text>Random hydrolysis of (1-&gt;4)-beta-D-mannosidic linkages in mannans, galactomannans and glucomannans.</text>
        <dbReference type="EC" id="3.2.1.78"/>
    </reaction>
</comment>
<evidence type="ECO:0000313" key="11">
    <source>
        <dbReference type="Proteomes" id="UP001597425"/>
    </source>
</evidence>
<dbReference type="InterPro" id="IPR013783">
    <property type="entry name" value="Ig-like_fold"/>
</dbReference>
<evidence type="ECO:0000256" key="4">
    <source>
        <dbReference type="ARBA" id="ARBA00022525"/>
    </source>
</evidence>
<dbReference type="EMBL" id="JBHUJD010000007">
    <property type="protein sequence ID" value="MFD2310124.1"/>
    <property type="molecule type" value="Genomic_DNA"/>
</dbReference>
<dbReference type="Proteomes" id="UP001597425">
    <property type="component" value="Unassembled WGS sequence"/>
</dbReference>
<evidence type="ECO:0000256" key="5">
    <source>
        <dbReference type="ARBA" id="ARBA00022729"/>
    </source>
</evidence>
<dbReference type="PANTHER" id="PTHR31451:SF39">
    <property type="entry name" value="MANNAN ENDO-1,4-BETA-MANNOSIDASE 1"/>
    <property type="match status" value="1"/>
</dbReference>
<keyword evidence="6" id="KW-0378">Hydrolase</keyword>
<dbReference type="InterPro" id="IPR001547">
    <property type="entry name" value="Glyco_hydro_5"/>
</dbReference>
<proteinExistence type="predicted"/>
<sequence>MKHWIGIVALGLAASACDSAATDQLPQHCRVPETPGGEQRAQAFGGFEHFVTRDGYRLMDGERPLRFIGLHATELHRIEDDVASAASIIGKADHFRWPTAREQDNWIRALVYSGHTATRIYTLSVDDIALPQTVRANMPAHIVQSPDTGEIALNETAMRVFDRMVYLADQHGLRLIVPVIDHWSWWGGRRELAKMAGEAEGDSEGPGPLYDTDSDTYAAYRRIVEQLLTRKNTCTGREYREEKAIMAWETGNELRGTNRAFLAETAALFKRLAPQQLLIDGDQQADDSHSPDVANVETGEFLGLLDPNVDIQSNHFYGSYMSPDVVRRQAALAEEFNKPLFIGEYGLESVADIRAVTEALAAEPAVAGGLVWGFRGRREAGGFYWHKEFNGHMSYHLPGFPANRGNREESVIDLVRETQAQISNDKRARTFATRWPRPEAPLLHPVGDNGEINWMGAPTGQRYRLYRSQDGGENWALLEDKLTDGRNGWNPAEMNLYREESVPEEGCYRYRLVAVNESGESPPSNIQSYCRN</sequence>
<dbReference type="Pfam" id="PF26410">
    <property type="entry name" value="GH5_mannosidase"/>
    <property type="match status" value="1"/>
</dbReference>
<keyword evidence="7" id="KW-0326">Glycosidase</keyword>
<evidence type="ECO:0000256" key="2">
    <source>
        <dbReference type="ARBA" id="ARBA00004613"/>
    </source>
</evidence>
<dbReference type="Gene3D" id="3.20.20.80">
    <property type="entry name" value="Glycosidases"/>
    <property type="match status" value="1"/>
</dbReference>
<dbReference type="EC" id="3.2.1.78" evidence="3"/>
<dbReference type="InterPro" id="IPR017853">
    <property type="entry name" value="GH"/>
</dbReference>
<feature type="chain" id="PRO_5046912678" description="mannan endo-1,4-beta-mannosidase" evidence="8">
    <location>
        <begin position="21"/>
        <end position="532"/>
    </location>
</feature>
<feature type="domain" description="Glycoside hydrolase family 5" evidence="9">
    <location>
        <begin position="212"/>
        <end position="348"/>
    </location>
</feature>
<comment type="caution">
    <text evidence="10">The sequence shown here is derived from an EMBL/GenBank/DDBJ whole genome shotgun (WGS) entry which is preliminary data.</text>
</comment>
<organism evidence="10 11">
    <name type="scientific">Microbulbifer halophilus</name>
    <dbReference type="NCBI Taxonomy" id="453963"/>
    <lineage>
        <taxon>Bacteria</taxon>
        <taxon>Pseudomonadati</taxon>
        <taxon>Pseudomonadota</taxon>
        <taxon>Gammaproteobacteria</taxon>
        <taxon>Cellvibrionales</taxon>
        <taxon>Microbulbiferaceae</taxon>
        <taxon>Microbulbifer</taxon>
    </lineage>
</organism>
<protein>
    <recommendedName>
        <fullName evidence="3">mannan endo-1,4-beta-mannosidase</fullName>
        <ecNumber evidence="3">3.2.1.78</ecNumber>
    </recommendedName>
</protein>
<dbReference type="InterPro" id="IPR045053">
    <property type="entry name" value="MAN-like"/>
</dbReference>
<evidence type="ECO:0000256" key="1">
    <source>
        <dbReference type="ARBA" id="ARBA00001678"/>
    </source>
</evidence>
<evidence type="ECO:0000259" key="9">
    <source>
        <dbReference type="Pfam" id="PF26410"/>
    </source>
</evidence>
<dbReference type="Gene3D" id="2.60.40.10">
    <property type="entry name" value="Immunoglobulins"/>
    <property type="match status" value="1"/>
</dbReference>
<feature type="signal peptide" evidence="8">
    <location>
        <begin position="1"/>
        <end position="20"/>
    </location>
</feature>
<accession>A0ABW5EFF1</accession>
<dbReference type="SUPFAM" id="SSF51445">
    <property type="entry name" value="(Trans)glycosidases"/>
    <property type="match status" value="1"/>
</dbReference>